<dbReference type="Pfam" id="PF00535">
    <property type="entry name" value="Glycos_transf_2"/>
    <property type="match status" value="1"/>
</dbReference>
<comment type="caution">
    <text evidence="9">The sequence shown here is derived from an EMBL/GenBank/DDBJ whole genome shotgun (WGS) entry which is preliminary data.</text>
</comment>
<reference evidence="9" key="1">
    <citation type="submission" date="2020-10" db="EMBL/GenBank/DDBJ databases">
        <authorList>
            <person name="Gilroy R."/>
        </authorList>
    </citation>
    <scope>NUCLEOTIDE SEQUENCE</scope>
    <source>
        <strain evidence="9">ChiSjej3B21-11622</strain>
    </source>
</reference>
<reference evidence="9" key="2">
    <citation type="journal article" date="2021" name="PeerJ">
        <title>Extensive microbial diversity within the chicken gut microbiome revealed by metagenomics and culture.</title>
        <authorList>
            <person name="Gilroy R."/>
            <person name="Ravi A."/>
            <person name="Getino M."/>
            <person name="Pursley I."/>
            <person name="Horton D.L."/>
            <person name="Alikhan N.F."/>
            <person name="Baker D."/>
            <person name="Gharbi K."/>
            <person name="Hall N."/>
            <person name="Watson M."/>
            <person name="Adriaenssens E.M."/>
            <person name="Foster-Nyarko E."/>
            <person name="Jarju S."/>
            <person name="Secka A."/>
            <person name="Antonio M."/>
            <person name="Oren A."/>
            <person name="Chaudhuri R.R."/>
            <person name="La Ragione R."/>
            <person name="Hildebrand F."/>
            <person name="Pallen M.J."/>
        </authorList>
    </citation>
    <scope>NUCLEOTIDE SEQUENCE</scope>
    <source>
        <strain evidence="9">ChiSjej3B21-11622</strain>
    </source>
</reference>
<gene>
    <name evidence="9" type="ORF">IAB26_10430</name>
</gene>
<evidence type="ECO:0000313" key="10">
    <source>
        <dbReference type="Proteomes" id="UP000886886"/>
    </source>
</evidence>
<proteinExistence type="predicted"/>
<dbReference type="PANTHER" id="PTHR10859">
    <property type="entry name" value="GLYCOSYL TRANSFERASE"/>
    <property type="match status" value="1"/>
</dbReference>
<feature type="compositionally biased region" description="Low complexity" evidence="5">
    <location>
        <begin position="412"/>
        <end position="426"/>
    </location>
</feature>
<keyword evidence="3 6" id="KW-1133">Transmembrane helix</keyword>
<comment type="subcellular location">
    <subcellularLocation>
        <location evidence="1">Membrane</location>
        <topology evidence="1">Multi-pass membrane protein</topology>
    </subcellularLocation>
</comment>
<dbReference type="CDD" id="cd04179">
    <property type="entry name" value="DPM_DPG-synthase_like"/>
    <property type="match status" value="1"/>
</dbReference>
<feature type="transmembrane region" description="Helical" evidence="6">
    <location>
        <begin position="289"/>
        <end position="307"/>
    </location>
</feature>
<evidence type="ECO:0000256" key="6">
    <source>
        <dbReference type="SAM" id="Phobius"/>
    </source>
</evidence>
<feature type="domain" description="Glycosyltransferase 2-like" evidence="7">
    <location>
        <begin position="5"/>
        <end position="158"/>
    </location>
</feature>
<evidence type="ECO:0000256" key="3">
    <source>
        <dbReference type="ARBA" id="ARBA00022989"/>
    </source>
</evidence>
<feature type="domain" description="GtrA/DPMS transmembrane" evidence="8">
    <location>
        <begin position="223"/>
        <end position="339"/>
    </location>
</feature>
<evidence type="ECO:0000256" key="4">
    <source>
        <dbReference type="ARBA" id="ARBA00023136"/>
    </source>
</evidence>
<dbReference type="GO" id="GO:0016020">
    <property type="term" value="C:membrane"/>
    <property type="evidence" value="ECO:0007669"/>
    <property type="project" value="UniProtKB-SubCell"/>
</dbReference>
<dbReference type="Proteomes" id="UP000886886">
    <property type="component" value="Unassembled WGS sequence"/>
</dbReference>
<feature type="transmembrane region" description="Helical" evidence="6">
    <location>
        <begin position="313"/>
        <end position="333"/>
    </location>
</feature>
<feature type="region of interest" description="Disordered" evidence="5">
    <location>
        <begin position="394"/>
        <end position="426"/>
    </location>
</feature>
<dbReference type="InterPro" id="IPR029044">
    <property type="entry name" value="Nucleotide-diphossugar_trans"/>
</dbReference>
<evidence type="ECO:0000256" key="1">
    <source>
        <dbReference type="ARBA" id="ARBA00004141"/>
    </source>
</evidence>
<feature type="transmembrane region" description="Helical" evidence="6">
    <location>
        <begin position="221"/>
        <end position="244"/>
    </location>
</feature>
<dbReference type="Gene3D" id="3.90.550.10">
    <property type="entry name" value="Spore Coat Polysaccharide Biosynthesis Protein SpsA, Chain A"/>
    <property type="match status" value="1"/>
</dbReference>
<evidence type="ECO:0000256" key="2">
    <source>
        <dbReference type="ARBA" id="ARBA00022692"/>
    </source>
</evidence>
<dbReference type="GO" id="GO:0000271">
    <property type="term" value="P:polysaccharide biosynthetic process"/>
    <property type="evidence" value="ECO:0007669"/>
    <property type="project" value="InterPro"/>
</dbReference>
<keyword evidence="4 6" id="KW-0472">Membrane</keyword>
<dbReference type="Pfam" id="PF04138">
    <property type="entry name" value="GtrA_DPMS_TM"/>
    <property type="match status" value="1"/>
</dbReference>
<evidence type="ECO:0000259" key="8">
    <source>
        <dbReference type="Pfam" id="PF04138"/>
    </source>
</evidence>
<organism evidence="9 10">
    <name type="scientific">Candidatus Limivivens merdigallinarum</name>
    <dbReference type="NCBI Taxonomy" id="2840859"/>
    <lineage>
        <taxon>Bacteria</taxon>
        <taxon>Bacillati</taxon>
        <taxon>Bacillota</taxon>
        <taxon>Clostridia</taxon>
        <taxon>Lachnospirales</taxon>
        <taxon>Lachnospiraceae</taxon>
        <taxon>Lachnospiraceae incertae sedis</taxon>
        <taxon>Candidatus Limivivens</taxon>
    </lineage>
</organism>
<evidence type="ECO:0000313" key="9">
    <source>
        <dbReference type="EMBL" id="HIQ96968.1"/>
    </source>
</evidence>
<protein>
    <submittedName>
        <fullName evidence="9">Glycosyltransferase</fullName>
    </submittedName>
</protein>
<name>A0A9D0ZWQ2_9FIRM</name>
<dbReference type="PANTHER" id="PTHR10859:SF114">
    <property type="entry name" value="DOLICHOL-PHOSPHATE MANNOSYLTRANSFERASE"/>
    <property type="match status" value="1"/>
</dbReference>
<evidence type="ECO:0000259" key="7">
    <source>
        <dbReference type="Pfam" id="PF00535"/>
    </source>
</evidence>
<evidence type="ECO:0000256" key="5">
    <source>
        <dbReference type="SAM" id="MobiDB-lite"/>
    </source>
</evidence>
<dbReference type="InterPro" id="IPR007267">
    <property type="entry name" value="GtrA_DPMS_TM"/>
</dbReference>
<dbReference type="AlphaFoldDB" id="A0A9D0ZWQ2"/>
<accession>A0A9D0ZWQ2</accession>
<sequence length="572" mass="64390">MERVVIIPALNPDDRLRDIVDRNWKLENQVILVDDGSDQKYRAFFHELEEKCILLRHDRNLGKGAAIKTALKFIKKEIWDCRVIGVMDADGQHLADDMERLLMKAASKADALILGSRTIDRKVPRKSRVGNLITRKVFQMETGTRVSDTQTGLRAFSSRLLEVMLDIPGERYEYEMNVLVTCAKRNIPIVEVPIRTIYHDKDNSCSHFRKVRDSIRIYRELLKFSFVSFSSFLLDYVLFMILTVLLPGTAWGILAANIAARLLSGTYNYTFNCRIVFRRKQTAKTAADYFLLAVGILVLNNILLQGFTQGLRIPVYLAKILTETCLFVTSWLVQKKWIFRKRNLVRHSAMRKKALAFTADVLAAAILLGGIYGVNYLIPQKGVSAQVMTAKASGSSQVKAGDPESTEETNRTAETVETTETAASTSSQERATFLQDIIDSNPSGLPTTHVSLDAQDWHQKFADKFTDQVVSTDTSYTSPDLSIHLTYDSYKTNKLDKSENGNHEKYGTDISYVLADIYVGDITCLQTAFAQNTYGVGYSEKLSDMSARMKSVLAVNGYGNLRPELGRHHADL</sequence>
<dbReference type="EMBL" id="DVFT01000155">
    <property type="protein sequence ID" value="HIQ96968.1"/>
    <property type="molecule type" value="Genomic_DNA"/>
</dbReference>
<feature type="transmembrane region" description="Helical" evidence="6">
    <location>
        <begin position="354"/>
        <end position="378"/>
    </location>
</feature>
<feature type="transmembrane region" description="Helical" evidence="6">
    <location>
        <begin position="250"/>
        <end position="269"/>
    </location>
</feature>
<dbReference type="SUPFAM" id="SSF53448">
    <property type="entry name" value="Nucleotide-diphospho-sugar transferases"/>
    <property type="match status" value="1"/>
</dbReference>
<dbReference type="InterPro" id="IPR001173">
    <property type="entry name" value="Glyco_trans_2-like"/>
</dbReference>
<keyword evidence="2 6" id="KW-0812">Transmembrane</keyword>
<dbReference type="GO" id="GO:0006487">
    <property type="term" value="P:protein N-linked glycosylation"/>
    <property type="evidence" value="ECO:0007669"/>
    <property type="project" value="TreeGrafter"/>
</dbReference>